<dbReference type="SUPFAM" id="SSF52540">
    <property type="entry name" value="P-loop containing nucleoside triphosphate hydrolases"/>
    <property type="match status" value="1"/>
</dbReference>
<comment type="caution">
    <text evidence="2">The sequence shown here is derived from an EMBL/GenBank/DDBJ whole genome shotgun (WGS) entry which is preliminary data.</text>
</comment>
<name>A0AAN8VAM0_9MAGN</name>
<dbReference type="InterPro" id="IPR027417">
    <property type="entry name" value="P-loop_NTPase"/>
</dbReference>
<evidence type="ECO:0000259" key="1">
    <source>
        <dbReference type="Pfam" id="PF02492"/>
    </source>
</evidence>
<protein>
    <submittedName>
        <fullName evidence="2">CobW/HypB/UreG, nucleotide-binding domain</fullName>
    </submittedName>
</protein>
<dbReference type="PANTHER" id="PTHR13748">
    <property type="entry name" value="COBW-RELATED"/>
    <property type="match status" value="1"/>
</dbReference>
<dbReference type="InterPro" id="IPR051316">
    <property type="entry name" value="Zinc-reg_GTPase_activator"/>
</dbReference>
<evidence type="ECO:0000313" key="2">
    <source>
        <dbReference type="EMBL" id="KAK6930665.1"/>
    </source>
</evidence>
<dbReference type="Pfam" id="PF02492">
    <property type="entry name" value="cobW"/>
    <property type="match status" value="1"/>
</dbReference>
<organism evidence="2 3">
    <name type="scientific">Dillenia turbinata</name>
    <dbReference type="NCBI Taxonomy" id="194707"/>
    <lineage>
        <taxon>Eukaryota</taxon>
        <taxon>Viridiplantae</taxon>
        <taxon>Streptophyta</taxon>
        <taxon>Embryophyta</taxon>
        <taxon>Tracheophyta</taxon>
        <taxon>Spermatophyta</taxon>
        <taxon>Magnoliopsida</taxon>
        <taxon>eudicotyledons</taxon>
        <taxon>Gunneridae</taxon>
        <taxon>Pentapetalae</taxon>
        <taxon>Dilleniales</taxon>
        <taxon>Dilleniaceae</taxon>
        <taxon>Dillenia</taxon>
    </lineage>
</organism>
<dbReference type="PANTHER" id="PTHR13748:SF31">
    <property type="entry name" value="ZINC-REGULATED GTPASE METALLOPROTEIN ACTIVATOR 1A-RELATED"/>
    <property type="match status" value="1"/>
</dbReference>
<dbReference type="EMBL" id="JBAMMX010000012">
    <property type="protein sequence ID" value="KAK6930665.1"/>
    <property type="molecule type" value="Genomic_DNA"/>
</dbReference>
<keyword evidence="3" id="KW-1185">Reference proteome</keyword>
<sequence>MQNVSNITATILEDAFMENVLTSQHGMRIAVILNEFDEEIGVERSMINEEDGTRLVEEWVELANGCICCFVKHSLAHAFQQPAQRKERLDHILIETTRLANPAPLASILWLDDQLESTVRLDFIVTMDNALIDDQRIHVDFSQSVAKLWSQYKRKENQNGRGIVVSIHMMFHWLLAY</sequence>
<dbReference type="Proteomes" id="UP001370490">
    <property type="component" value="Unassembled WGS sequence"/>
</dbReference>
<feature type="domain" description="CobW/HypB/UreG nucleotide-binding" evidence="1">
    <location>
        <begin position="16"/>
        <end position="130"/>
    </location>
</feature>
<evidence type="ECO:0000313" key="3">
    <source>
        <dbReference type="Proteomes" id="UP001370490"/>
    </source>
</evidence>
<proteinExistence type="predicted"/>
<dbReference type="GO" id="GO:0005737">
    <property type="term" value="C:cytoplasm"/>
    <property type="evidence" value="ECO:0007669"/>
    <property type="project" value="TreeGrafter"/>
</dbReference>
<reference evidence="2 3" key="1">
    <citation type="submission" date="2023-12" db="EMBL/GenBank/DDBJ databases">
        <title>A high-quality genome assembly for Dillenia turbinata (Dilleniales).</title>
        <authorList>
            <person name="Chanderbali A."/>
        </authorList>
    </citation>
    <scope>NUCLEOTIDE SEQUENCE [LARGE SCALE GENOMIC DNA]</scope>
    <source>
        <strain evidence="2">LSX21</strain>
        <tissue evidence="2">Leaf</tissue>
    </source>
</reference>
<gene>
    <name evidence="2" type="ORF">RJ641_004759</name>
</gene>
<dbReference type="InterPro" id="IPR003495">
    <property type="entry name" value="CobW/HypB/UreG_nucleotide-bd"/>
</dbReference>
<dbReference type="Gene3D" id="3.40.50.300">
    <property type="entry name" value="P-loop containing nucleotide triphosphate hydrolases"/>
    <property type="match status" value="1"/>
</dbReference>
<dbReference type="AlphaFoldDB" id="A0AAN8VAM0"/>
<accession>A0AAN8VAM0</accession>